<dbReference type="InterPro" id="IPR012678">
    <property type="entry name" value="Ribosomal_uL23/eL15/eS24_sf"/>
</dbReference>
<dbReference type="RefSeq" id="XP_018986773.1">
    <property type="nucleotide sequence ID" value="XM_019131600.1"/>
</dbReference>
<dbReference type="InterPro" id="IPR013025">
    <property type="entry name" value="Ribosomal_uL23-like"/>
</dbReference>
<evidence type="ECO:0000313" key="5">
    <source>
        <dbReference type="EMBL" id="ODQ81445.1"/>
    </source>
</evidence>
<dbReference type="InterPro" id="IPR012677">
    <property type="entry name" value="Nucleotide-bd_a/b_plait_sf"/>
</dbReference>
<dbReference type="GeneID" id="30149453"/>
<dbReference type="SUPFAM" id="SSF54189">
    <property type="entry name" value="Ribosomal proteins S24e, L23 and L15e"/>
    <property type="match status" value="1"/>
</dbReference>
<dbReference type="STRING" id="984486.A0A1E3QUV0"/>
<evidence type="ECO:0000256" key="1">
    <source>
        <dbReference type="ARBA" id="ARBA00006700"/>
    </source>
</evidence>
<proteinExistence type="inferred from homology"/>
<gene>
    <name evidence="5" type="ORF">BABINDRAFT_32726</name>
</gene>
<dbReference type="PANTHER" id="PTHR12059">
    <property type="entry name" value="RIBOSOMAL PROTEIN L23-RELATED"/>
    <property type="match status" value="1"/>
</dbReference>
<evidence type="ECO:0000313" key="6">
    <source>
        <dbReference type="Proteomes" id="UP000094336"/>
    </source>
</evidence>
<dbReference type="Pfam" id="PF00276">
    <property type="entry name" value="Ribosomal_L23"/>
    <property type="match status" value="1"/>
</dbReference>
<dbReference type="GO" id="GO:0005762">
    <property type="term" value="C:mitochondrial large ribosomal subunit"/>
    <property type="evidence" value="ECO:0007669"/>
    <property type="project" value="EnsemblFungi"/>
</dbReference>
<protein>
    <recommendedName>
        <fullName evidence="4">Large ribosomal subunit protein uL23m</fullName>
    </recommendedName>
</protein>
<evidence type="ECO:0000256" key="4">
    <source>
        <dbReference type="ARBA" id="ARBA00039977"/>
    </source>
</evidence>
<keyword evidence="3" id="KW-0687">Ribonucleoprotein</keyword>
<evidence type="ECO:0000256" key="3">
    <source>
        <dbReference type="ARBA" id="ARBA00023274"/>
    </source>
</evidence>
<dbReference type="Gene3D" id="3.30.70.330">
    <property type="match status" value="1"/>
</dbReference>
<comment type="similarity">
    <text evidence="1">Belongs to the universal ribosomal protein uL23 family.</text>
</comment>
<dbReference type="GO" id="GO:0003735">
    <property type="term" value="F:structural constituent of ribosome"/>
    <property type="evidence" value="ECO:0007669"/>
    <property type="project" value="EnsemblFungi"/>
</dbReference>
<keyword evidence="6" id="KW-1185">Reference proteome</keyword>
<dbReference type="GO" id="GO:0032543">
    <property type="term" value="P:mitochondrial translation"/>
    <property type="evidence" value="ECO:0007669"/>
    <property type="project" value="EnsemblFungi"/>
</dbReference>
<accession>A0A1E3QUV0</accession>
<evidence type="ECO:0000256" key="2">
    <source>
        <dbReference type="ARBA" id="ARBA00022980"/>
    </source>
</evidence>
<dbReference type="PANTHER" id="PTHR12059:SF5">
    <property type="entry name" value="LARGE RIBOSOMAL SUBUNIT PROTEIN UL23M"/>
    <property type="match status" value="1"/>
</dbReference>
<dbReference type="FunFam" id="3.30.70.330:FF:000614">
    <property type="entry name" value="Mrp20p"/>
    <property type="match status" value="1"/>
</dbReference>
<dbReference type="EMBL" id="KV454427">
    <property type="protein sequence ID" value="ODQ81445.1"/>
    <property type="molecule type" value="Genomic_DNA"/>
</dbReference>
<dbReference type="AlphaFoldDB" id="A0A1E3QUV0"/>
<name>A0A1E3QUV0_9ASCO</name>
<keyword evidence="2" id="KW-0689">Ribosomal protein</keyword>
<dbReference type="Proteomes" id="UP000094336">
    <property type="component" value="Unassembled WGS sequence"/>
</dbReference>
<sequence>MPEFILEKSREAMEYNEAHFRVGGTKLYFPTARVVLLRPNAKLTPYQAKFIVPKSFNKFDLRDYLWHLYGIRALKITTQLQHAKWTRGPLDRARFRDSQIKKMTIDLEEPFVWPEPYAAYELNSKQNEYEMKKFSSLFQSVGSDKGRPTGAFDGLFDREADSVNFLAKKTKRVLVKDQKKLKKSEDRENQKAIAAKLLGLKH</sequence>
<reference evidence="6" key="1">
    <citation type="submission" date="2016-05" db="EMBL/GenBank/DDBJ databases">
        <title>Comparative genomics of biotechnologically important yeasts.</title>
        <authorList>
            <consortium name="DOE Joint Genome Institute"/>
            <person name="Riley R."/>
            <person name="Haridas S."/>
            <person name="Wolfe K.H."/>
            <person name="Lopes M.R."/>
            <person name="Hittinger C.T."/>
            <person name="Goker M."/>
            <person name="Salamov A."/>
            <person name="Wisecaver J."/>
            <person name="Long T.M."/>
            <person name="Aerts A.L."/>
            <person name="Barry K."/>
            <person name="Choi C."/>
            <person name="Clum A."/>
            <person name="Coughlan A.Y."/>
            <person name="Deshpande S."/>
            <person name="Douglass A.P."/>
            <person name="Hanson S.J."/>
            <person name="Klenk H.-P."/>
            <person name="Labutti K."/>
            <person name="Lapidus A."/>
            <person name="Lindquist E."/>
            <person name="Lipzen A."/>
            <person name="Meier-Kolthoff J.P."/>
            <person name="Ohm R.A."/>
            <person name="Otillar R.P."/>
            <person name="Pangilinan J."/>
            <person name="Peng Y."/>
            <person name="Rokas A."/>
            <person name="Rosa C.A."/>
            <person name="Scheuner C."/>
            <person name="Sibirny A.A."/>
            <person name="Slot J.C."/>
            <person name="Stielow J.B."/>
            <person name="Sun H."/>
            <person name="Kurtzman C.P."/>
            <person name="Blackwell M."/>
            <person name="Grigoriev I.V."/>
            <person name="Jeffries T.W."/>
        </authorList>
    </citation>
    <scope>NUCLEOTIDE SEQUENCE [LARGE SCALE GENOMIC DNA]</scope>
    <source>
        <strain evidence="6">NRRL Y-12698</strain>
    </source>
</reference>
<organism evidence="5 6">
    <name type="scientific">Babjeviella inositovora NRRL Y-12698</name>
    <dbReference type="NCBI Taxonomy" id="984486"/>
    <lineage>
        <taxon>Eukaryota</taxon>
        <taxon>Fungi</taxon>
        <taxon>Dikarya</taxon>
        <taxon>Ascomycota</taxon>
        <taxon>Saccharomycotina</taxon>
        <taxon>Pichiomycetes</taxon>
        <taxon>Serinales incertae sedis</taxon>
        <taxon>Babjeviella</taxon>
    </lineage>
</organism>
<dbReference type="OrthoDB" id="275582at2759"/>